<name>A0AC60PPW1_IXOPE</name>
<reference evidence="1 2" key="1">
    <citation type="journal article" date="2020" name="Cell">
        <title>Large-Scale Comparative Analyses of Tick Genomes Elucidate Their Genetic Diversity and Vector Capacities.</title>
        <authorList>
            <consortium name="Tick Genome and Microbiome Consortium (TIGMIC)"/>
            <person name="Jia N."/>
            <person name="Wang J."/>
            <person name="Shi W."/>
            <person name="Du L."/>
            <person name="Sun Y."/>
            <person name="Zhan W."/>
            <person name="Jiang J.F."/>
            <person name="Wang Q."/>
            <person name="Zhang B."/>
            <person name="Ji P."/>
            <person name="Bell-Sakyi L."/>
            <person name="Cui X.M."/>
            <person name="Yuan T.T."/>
            <person name="Jiang B.G."/>
            <person name="Yang W.F."/>
            <person name="Lam T.T."/>
            <person name="Chang Q.C."/>
            <person name="Ding S.J."/>
            <person name="Wang X.J."/>
            <person name="Zhu J.G."/>
            <person name="Ruan X.D."/>
            <person name="Zhao L."/>
            <person name="Wei J.T."/>
            <person name="Ye R.Z."/>
            <person name="Que T.C."/>
            <person name="Du C.H."/>
            <person name="Zhou Y.H."/>
            <person name="Cheng J.X."/>
            <person name="Dai P.F."/>
            <person name="Guo W.B."/>
            <person name="Han X.H."/>
            <person name="Huang E.J."/>
            <person name="Li L.F."/>
            <person name="Wei W."/>
            <person name="Gao Y.C."/>
            <person name="Liu J.Z."/>
            <person name="Shao H.Z."/>
            <person name="Wang X."/>
            <person name="Wang C.C."/>
            <person name="Yang T.C."/>
            <person name="Huo Q.B."/>
            <person name="Li W."/>
            <person name="Chen H.Y."/>
            <person name="Chen S.E."/>
            <person name="Zhou L.G."/>
            <person name="Ni X.B."/>
            <person name="Tian J.H."/>
            <person name="Sheng Y."/>
            <person name="Liu T."/>
            <person name="Pan Y.S."/>
            <person name="Xia L.Y."/>
            <person name="Li J."/>
            <person name="Zhao F."/>
            <person name="Cao W.C."/>
        </authorList>
    </citation>
    <scope>NUCLEOTIDE SEQUENCE [LARGE SCALE GENOMIC DNA]</scope>
    <source>
        <strain evidence="1">Iper-2018</strain>
    </source>
</reference>
<evidence type="ECO:0000313" key="1">
    <source>
        <dbReference type="EMBL" id="KAG0423068.1"/>
    </source>
</evidence>
<organism evidence="1 2">
    <name type="scientific">Ixodes persulcatus</name>
    <name type="common">Taiga tick</name>
    <dbReference type="NCBI Taxonomy" id="34615"/>
    <lineage>
        <taxon>Eukaryota</taxon>
        <taxon>Metazoa</taxon>
        <taxon>Ecdysozoa</taxon>
        <taxon>Arthropoda</taxon>
        <taxon>Chelicerata</taxon>
        <taxon>Arachnida</taxon>
        <taxon>Acari</taxon>
        <taxon>Parasitiformes</taxon>
        <taxon>Ixodida</taxon>
        <taxon>Ixodoidea</taxon>
        <taxon>Ixodidae</taxon>
        <taxon>Ixodinae</taxon>
        <taxon>Ixodes</taxon>
    </lineage>
</organism>
<comment type="caution">
    <text evidence="1">The sequence shown here is derived from an EMBL/GenBank/DDBJ whole genome shotgun (WGS) entry which is preliminary data.</text>
</comment>
<protein>
    <submittedName>
        <fullName evidence="1">Uncharacterized protein</fullName>
    </submittedName>
</protein>
<keyword evidence="2" id="KW-1185">Reference proteome</keyword>
<feature type="non-terminal residue" evidence="1">
    <location>
        <position position="450"/>
    </location>
</feature>
<proteinExistence type="predicted"/>
<gene>
    <name evidence="1" type="ORF">HPB47_001161</name>
</gene>
<sequence length="450" mass="50314">MKSREGCFDCQCTCHQCRQSNDVAIAPPSGRPRSLCGNVSVVLSSPVSSLKLEDATMTSRILCPSNGREAVAPGLRRTEDTTDRLLFHVSDKEKSSWPLRIESCGQAPAWNPFAQLFAQPSALSTTEPAAESPGRRISPTPGKRRLSAGNTSFISPFLGRAIGPIVRESHGNGSCDHVIMSNSSKNGTITSPLYPNPYPENARCNYHFQGEGKERVQIKFTDFDLYMPHEGIKECENVDSVIGFITIKGQRERLDNFCGSHLPNQIMSNEHRMTVIFQSFGNRPPSVKGFRAIYQFVTNFGIPSGRQDPQGVCTFIYNSSEVSNGTFSTPNYPGVYPRDTECHYLFYGKSNEKIYIEFAYFDVEGVPPCLSDTASDYVEFSNFRTVDRKIPRHCGNLRPTKIESDADFFRVAFKSNDKFDGTGFEAFYQFRNNPDPFTVRQVSAVHNKQE</sequence>
<evidence type="ECO:0000313" key="2">
    <source>
        <dbReference type="Proteomes" id="UP000805193"/>
    </source>
</evidence>
<dbReference type="Proteomes" id="UP000805193">
    <property type="component" value="Unassembled WGS sequence"/>
</dbReference>
<dbReference type="EMBL" id="JABSTQ010010151">
    <property type="protein sequence ID" value="KAG0423068.1"/>
    <property type="molecule type" value="Genomic_DNA"/>
</dbReference>
<accession>A0AC60PPW1</accession>